<name>A0A4S8QBA3_9ACTN</name>
<evidence type="ECO:0000313" key="3">
    <source>
        <dbReference type="EMBL" id="THV41550.1"/>
    </source>
</evidence>
<accession>A0A4S8QBA3</accession>
<sequence>MDQRRRWLADRVTRGLGFSRVVVVTGPRQSGKTTLVRKMVEPEGTFRRLDDEATLQAARNDPISFANYGPTPRAIDEIQLGGDSLVRAVKTVVDDNPAKGQFILDGSADFLTVPGLSESLAGRASFYELLPFSQGEIEGSRDEFVRRAFTDPDSLRDSATSPVTRNDYLDRIVRGGFPEAYVLPSEDRADWFDGLVRTVTQRDITALANARRAGEIPRLLRLLAARTASELVISQIHSDSGLGRDTTADYIGFLEMTYMIHKVSAWSTNFTNRARRTPKAYLLDPGLAAHLLGVDVEGLAVPEDQRRGPLTETFVVGEVKKQLAWSGTRAQMFHFRDQHGAEVDLILEHPDGRIVAVEVKAASTTQGRDFKHLAALRDKLGNRFVHGFVLSMHPTPVAFGDRLTGLPISALWTNR</sequence>
<dbReference type="InterPro" id="IPR025420">
    <property type="entry name" value="DUF4143"/>
</dbReference>
<dbReference type="GO" id="GO:0005524">
    <property type="term" value="F:ATP binding"/>
    <property type="evidence" value="ECO:0007669"/>
    <property type="project" value="UniProtKB-KW"/>
</dbReference>
<dbReference type="EMBL" id="STGY01000042">
    <property type="protein sequence ID" value="THV41550.1"/>
    <property type="molecule type" value="Genomic_DNA"/>
</dbReference>
<reference evidence="4" key="1">
    <citation type="submission" date="2019-04" db="EMBL/GenBank/DDBJ databases">
        <title>Nocardioides xinjiangensis sp. nov.</title>
        <authorList>
            <person name="Liu S."/>
        </authorList>
    </citation>
    <scope>NUCLEOTIDE SEQUENCE [LARGE SCALE GENOMIC DNA]</scope>
    <source>
        <strain evidence="4">18</strain>
    </source>
</reference>
<evidence type="ECO:0000259" key="2">
    <source>
        <dbReference type="Pfam" id="PF13635"/>
    </source>
</evidence>
<organism evidence="3 4">
    <name type="scientific">Glycomyces buryatensis</name>
    <dbReference type="NCBI Taxonomy" id="2570927"/>
    <lineage>
        <taxon>Bacteria</taxon>
        <taxon>Bacillati</taxon>
        <taxon>Actinomycetota</taxon>
        <taxon>Actinomycetes</taxon>
        <taxon>Glycomycetales</taxon>
        <taxon>Glycomycetaceae</taxon>
        <taxon>Glycomyces</taxon>
    </lineage>
</organism>
<proteinExistence type="predicted"/>
<keyword evidence="3" id="KW-0067">ATP-binding</keyword>
<evidence type="ECO:0000259" key="1">
    <source>
        <dbReference type="Pfam" id="PF13173"/>
    </source>
</evidence>
<dbReference type="PANTHER" id="PTHR43566">
    <property type="entry name" value="CONSERVED PROTEIN"/>
    <property type="match status" value="1"/>
</dbReference>
<dbReference type="InterPro" id="IPR041682">
    <property type="entry name" value="AAA_14"/>
</dbReference>
<dbReference type="AlphaFoldDB" id="A0A4S8QBA3"/>
<dbReference type="Proteomes" id="UP000308760">
    <property type="component" value="Unassembled WGS sequence"/>
</dbReference>
<reference evidence="3 4" key="2">
    <citation type="submission" date="2019-05" db="EMBL/GenBank/DDBJ databases">
        <title>Glycomyces buryatensis sp. nov.</title>
        <authorList>
            <person name="Nikitina E."/>
        </authorList>
    </citation>
    <scope>NUCLEOTIDE SEQUENCE [LARGE SCALE GENOMIC DNA]</scope>
    <source>
        <strain evidence="3 4">18</strain>
    </source>
</reference>
<gene>
    <name evidence="3" type="ORF">FAB82_10600</name>
</gene>
<keyword evidence="3" id="KW-0547">Nucleotide-binding</keyword>
<feature type="domain" description="AAA" evidence="1">
    <location>
        <begin position="20"/>
        <end position="137"/>
    </location>
</feature>
<dbReference type="InterPro" id="IPR027417">
    <property type="entry name" value="P-loop_NTPase"/>
</dbReference>
<dbReference type="PANTHER" id="PTHR43566:SF2">
    <property type="entry name" value="DUF4143 DOMAIN-CONTAINING PROTEIN"/>
    <property type="match status" value="1"/>
</dbReference>
<feature type="domain" description="DUF4143" evidence="2">
    <location>
        <begin position="201"/>
        <end position="361"/>
    </location>
</feature>
<keyword evidence="4" id="KW-1185">Reference proteome</keyword>
<dbReference type="Pfam" id="PF13173">
    <property type="entry name" value="AAA_14"/>
    <property type="match status" value="1"/>
</dbReference>
<dbReference type="RefSeq" id="WP_136534513.1">
    <property type="nucleotide sequence ID" value="NZ_STGY01000042.1"/>
</dbReference>
<dbReference type="Pfam" id="PF13635">
    <property type="entry name" value="DUF4143"/>
    <property type="match status" value="1"/>
</dbReference>
<protein>
    <submittedName>
        <fullName evidence="3">ATP-binding protein</fullName>
    </submittedName>
</protein>
<dbReference type="OrthoDB" id="128089at2"/>
<comment type="caution">
    <text evidence="3">The sequence shown here is derived from an EMBL/GenBank/DDBJ whole genome shotgun (WGS) entry which is preliminary data.</text>
</comment>
<evidence type="ECO:0000313" key="4">
    <source>
        <dbReference type="Proteomes" id="UP000308760"/>
    </source>
</evidence>
<dbReference type="SUPFAM" id="SSF52540">
    <property type="entry name" value="P-loop containing nucleoside triphosphate hydrolases"/>
    <property type="match status" value="1"/>
</dbReference>